<dbReference type="Gene3D" id="2.60.120.260">
    <property type="entry name" value="Galactose-binding domain-like"/>
    <property type="match status" value="1"/>
</dbReference>
<sequence length="859" mass="93617">MKKQLLMMAAAFMGVAGSAYAYNIGDAVYTHSGKYKIVGENILVNGDFSNGTTGWTGLTGRAIPTDTFNVVPNGGPDGKPCLQVMISGGTMGNTLDGSANFRQSVRLAGGNTYVISYKVKANTGGVTSTARWSGRNDNYQDVFVNGNGLSPYPTETEDNKSQGSVAEWIDTKGGEWMTINYAYRAETDIYLNFEFFNLIQFDSFADFGVYSATQVGDDRIATSAANTLQSIIDDTETFPDAADYLSEPLAELRSAAENPDISVDELNGMVDMIMGSESALSEYLNAISADVSSYFDYFTFDDCTEKGANKGAAEGWSETGGRWGVRAPWSDMTTRHIFAESPANVAMAAGSQYQTAALPKGKYLYMVKGSGTRYYGDGSGKKSNFYIPDYYNNVSGMGFFINGDSAEMKDVPTYMSNIYYKVFDVAEDGDQTIGFYRDAQSAFTGNDRNKVSGSGIVRFDNMHIRILGVTNEDVEAYFLKETLANSQNALKVMVDSAKNVVALTKYIWGKDELQAVIDESDNVYATCTNPTQEDIDKLDAQMPIMRDAIRAYYAVNKEYVQLGEDIEAAKEVAADAKRPAGKDALNAAIKTAEDYYTPLNASSVRDSLTLVKTDSTLNAAVQTFYVANASWEAPAVMNLVNADFADNSTGWSIDAIGGTASWKFGTIDGVGRTMYFNRGNTAYDNKYAYQDVKVEQPGVYEFFATLAVHNSQWSSIEGQVTSTYLYANKDSIEVCTLGPGEPTAQVVGSFDDFSVVSKVTDINDTEQVPVAGYIRVGLEKRPLPDGTNAVVNMIYIANTKLLYYGSIEDYETGVTDVEVVDTTFDVYNLNGMKVRSNVNSLDGLAKGIYIVNGKKYVVK</sequence>
<dbReference type="SUPFAM" id="SSF49785">
    <property type="entry name" value="Galactose-binding domain-like"/>
    <property type="match status" value="1"/>
</dbReference>
<gene>
    <name evidence="2" type="ORF">H6B30_06985</name>
</gene>
<dbReference type="InterPro" id="IPR008979">
    <property type="entry name" value="Galactose-bd-like_sf"/>
</dbReference>
<evidence type="ECO:0000256" key="1">
    <source>
        <dbReference type="SAM" id="SignalP"/>
    </source>
</evidence>
<accession>A0A938WMG2</accession>
<dbReference type="EMBL" id="JACJJL010000009">
    <property type="protein sequence ID" value="MBM6661498.1"/>
    <property type="molecule type" value="Genomic_DNA"/>
</dbReference>
<dbReference type="AlphaFoldDB" id="A0A938WMG2"/>
<protein>
    <submittedName>
        <fullName evidence="2">Uncharacterized protein</fullName>
    </submittedName>
</protein>
<dbReference type="Proteomes" id="UP000764045">
    <property type="component" value="Unassembled WGS sequence"/>
</dbReference>
<proteinExistence type="predicted"/>
<feature type="chain" id="PRO_5037105828" evidence="1">
    <location>
        <begin position="22"/>
        <end position="859"/>
    </location>
</feature>
<dbReference type="RefSeq" id="WP_205109060.1">
    <property type="nucleotide sequence ID" value="NZ_JACJJL010000009.1"/>
</dbReference>
<name>A0A938WMG2_9BACT</name>
<keyword evidence="1" id="KW-0732">Signal</keyword>
<evidence type="ECO:0000313" key="3">
    <source>
        <dbReference type="Proteomes" id="UP000764045"/>
    </source>
</evidence>
<keyword evidence="3" id="KW-1185">Reference proteome</keyword>
<organism evidence="2 3">
    <name type="scientific">Marseilla massiliensis</name>
    <dbReference type="NCBI Taxonomy" id="1841864"/>
    <lineage>
        <taxon>Bacteria</taxon>
        <taxon>Pseudomonadati</taxon>
        <taxon>Bacteroidota</taxon>
        <taxon>Bacteroidia</taxon>
        <taxon>Bacteroidales</taxon>
        <taxon>Prevotellaceae</taxon>
        <taxon>Marseilla</taxon>
    </lineage>
</organism>
<reference evidence="2 3" key="1">
    <citation type="journal article" date="2021" name="Sci. Rep.">
        <title>The distribution of antibiotic resistance genes in chicken gut microbiota commensals.</title>
        <authorList>
            <person name="Juricova H."/>
            <person name="Matiasovicova J."/>
            <person name="Kubasova T."/>
            <person name="Cejkova D."/>
            <person name="Rychlik I."/>
        </authorList>
    </citation>
    <scope>NUCLEOTIDE SEQUENCE [LARGE SCALE GENOMIC DNA]</scope>
    <source>
        <strain evidence="2 3">An819</strain>
    </source>
</reference>
<comment type="caution">
    <text evidence="2">The sequence shown here is derived from an EMBL/GenBank/DDBJ whole genome shotgun (WGS) entry which is preliminary data.</text>
</comment>
<feature type="signal peptide" evidence="1">
    <location>
        <begin position="1"/>
        <end position="21"/>
    </location>
</feature>
<evidence type="ECO:0000313" key="2">
    <source>
        <dbReference type="EMBL" id="MBM6661498.1"/>
    </source>
</evidence>